<name>A0A921ZEE2_MANSE</name>
<feature type="transmembrane region" description="Helical" evidence="2">
    <location>
        <begin position="91"/>
        <end position="114"/>
    </location>
</feature>
<sequence>MTVNKIMVTAGIWTLLQAVGQMIFSALAVAQHFCVVDFLREIPLLLYVRILYFHNPDNCGVRINIGQSIDGIANQAFVLLTEEPLTAFRTFIINSISLGLSVLWIITSAIVMMGGAKNNPSRYLRWPWITVTVAVCALDLIATVTYCNDSFYTRTLSDIMEYIGGTASGIAGVNLNTSWASWLMVILYSRFIVLFLLNLFFIVLMIVDNGAKKESDNVARLETSTAVKPEPSVEVPAPVRTLITVPTQTSTDSTSDKDIEGSVPSETSVTRIPRPGISQSFRRMKTLLFKRLVRSHSHPDSLEASERFPRVPQAEQAEQADIDKKRGVNFPENLLSLPQRLENMIAEQQRRLDKAIIDTAGRQSPPRASQSMPQLATSSSHPDLSKGRRGTTVELQGQLPWAYIPASAHRMRDQLPPDEDLPPVPLPDYSAIPSFRKASVHRAASSLSSLTQKKDYALSPNSRQSMGPVKPAKFKAGSNLQLLPIFIESN</sequence>
<accession>A0A921ZEE2</accession>
<feature type="transmembrane region" description="Helical" evidence="2">
    <location>
        <begin position="126"/>
        <end position="146"/>
    </location>
</feature>
<keyword evidence="2" id="KW-1133">Transmembrane helix</keyword>
<proteinExistence type="predicted"/>
<reference evidence="3" key="2">
    <citation type="submission" date="2020-12" db="EMBL/GenBank/DDBJ databases">
        <authorList>
            <person name="Kanost M."/>
        </authorList>
    </citation>
    <scope>NUCLEOTIDE SEQUENCE</scope>
</reference>
<keyword evidence="4" id="KW-1185">Reference proteome</keyword>
<feature type="region of interest" description="Disordered" evidence="1">
    <location>
        <begin position="244"/>
        <end position="273"/>
    </location>
</feature>
<dbReference type="EMBL" id="JH668503">
    <property type="protein sequence ID" value="KAG6456045.1"/>
    <property type="molecule type" value="Genomic_DNA"/>
</dbReference>
<feature type="compositionally biased region" description="Basic and acidic residues" evidence="1">
    <location>
        <begin position="297"/>
        <end position="309"/>
    </location>
</feature>
<gene>
    <name evidence="3" type="ORF">O3G_MSEX009526</name>
</gene>
<feature type="compositionally biased region" description="Polar residues" evidence="1">
    <location>
        <begin position="366"/>
        <end position="382"/>
    </location>
</feature>
<dbReference type="AlphaFoldDB" id="A0A921ZEE2"/>
<keyword evidence="2" id="KW-0472">Membrane</keyword>
<reference evidence="3" key="1">
    <citation type="journal article" date="2016" name="Insect Biochem. Mol. Biol.">
        <title>Multifaceted biological insights from a draft genome sequence of the tobacco hornworm moth, Manduca sexta.</title>
        <authorList>
            <person name="Kanost M.R."/>
            <person name="Arrese E.L."/>
            <person name="Cao X."/>
            <person name="Chen Y.R."/>
            <person name="Chellapilla S."/>
            <person name="Goldsmith M.R."/>
            <person name="Grosse-Wilde E."/>
            <person name="Heckel D.G."/>
            <person name="Herndon N."/>
            <person name="Jiang H."/>
            <person name="Papanicolaou A."/>
            <person name="Qu J."/>
            <person name="Soulages J.L."/>
            <person name="Vogel H."/>
            <person name="Walters J."/>
            <person name="Waterhouse R.M."/>
            <person name="Ahn S.J."/>
            <person name="Almeida F.C."/>
            <person name="An C."/>
            <person name="Aqrawi P."/>
            <person name="Bretschneider A."/>
            <person name="Bryant W.B."/>
            <person name="Bucks S."/>
            <person name="Chao H."/>
            <person name="Chevignon G."/>
            <person name="Christen J.M."/>
            <person name="Clarke D.F."/>
            <person name="Dittmer N.T."/>
            <person name="Ferguson L.C.F."/>
            <person name="Garavelou S."/>
            <person name="Gordon K.H.J."/>
            <person name="Gunaratna R.T."/>
            <person name="Han Y."/>
            <person name="Hauser F."/>
            <person name="He Y."/>
            <person name="Heidel-Fischer H."/>
            <person name="Hirsh A."/>
            <person name="Hu Y."/>
            <person name="Jiang H."/>
            <person name="Kalra D."/>
            <person name="Klinner C."/>
            <person name="Konig C."/>
            <person name="Kovar C."/>
            <person name="Kroll A.R."/>
            <person name="Kuwar S.S."/>
            <person name="Lee S.L."/>
            <person name="Lehman R."/>
            <person name="Li K."/>
            <person name="Li Z."/>
            <person name="Liang H."/>
            <person name="Lovelace S."/>
            <person name="Lu Z."/>
            <person name="Mansfield J.H."/>
            <person name="McCulloch K.J."/>
            <person name="Mathew T."/>
            <person name="Morton B."/>
            <person name="Muzny D.M."/>
            <person name="Neunemann D."/>
            <person name="Ongeri F."/>
            <person name="Pauchet Y."/>
            <person name="Pu L.L."/>
            <person name="Pyrousis I."/>
            <person name="Rao X.J."/>
            <person name="Redding A."/>
            <person name="Roesel C."/>
            <person name="Sanchez-Gracia A."/>
            <person name="Schaack S."/>
            <person name="Shukla A."/>
            <person name="Tetreau G."/>
            <person name="Wang Y."/>
            <person name="Xiong G.H."/>
            <person name="Traut W."/>
            <person name="Walsh T.K."/>
            <person name="Worley K.C."/>
            <person name="Wu D."/>
            <person name="Wu W."/>
            <person name="Wu Y.Q."/>
            <person name="Zhang X."/>
            <person name="Zou Z."/>
            <person name="Zucker H."/>
            <person name="Briscoe A.D."/>
            <person name="Burmester T."/>
            <person name="Clem R.J."/>
            <person name="Feyereisen R."/>
            <person name="Grimmelikhuijzen C.J.P."/>
            <person name="Hamodrakas S.J."/>
            <person name="Hansson B.S."/>
            <person name="Huguet E."/>
            <person name="Jermiin L.S."/>
            <person name="Lan Q."/>
            <person name="Lehman H.K."/>
            <person name="Lorenzen M."/>
            <person name="Merzendorfer H."/>
            <person name="Michalopoulos I."/>
            <person name="Morton D.B."/>
            <person name="Muthukrishnan S."/>
            <person name="Oakeshott J.G."/>
            <person name="Palmer W."/>
            <person name="Park Y."/>
            <person name="Passarelli A.L."/>
            <person name="Rozas J."/>
            <person name="Schwartz L.M."/>
            <person name="Smith W."/>
            <person name="Southgate A."/>
            <person name="Vilcinskas A."/>
            <person name="Vogt R."/>
            <person name="Wang P."/>
            <person name="Werren J."/>
            <person name="Yu X.Q."/>
            <person name="Zhou J.J."/>
            <person name="Brown S.J."/>
            <person name="Scherer S.E."/>
            <person name="Richards S."/>
            <person name="Blissard G.W."/>
        </authorList>
    </citation>
    <scope>NUCLEOTIDE SEQUENCE</scope>
</reference>
<feature type="region of interest" description="Disordered" evidence="1">
    <location>
        <begin position="449"/>
        <end position="472"/>
    </location>
</feature>
<evidence type="ECO:0000256" key="1">
    <source>
        <dbReference type="SAM" id="MobiDB-lite"/>
    </source>
</evidence>
<evidence type="ECO:0000313" key="3">
    <source>
        <dbReference type="EMBL" id="KAG6456045.1"/>
    </source>
</evidence>
<feature type="region of interest" description="Disordered" evidence="1">
    <location>
        <begin position="361"/>
        <end position="390"/>
    </location>
</feature>
<keyword evidence="2" id="KW-0812">Transmembrane</keyword>
<organism evidence="3 4">
    <name type="scientific">Manduca sexta</name>
    <name type="common">Tobacco hawkmoth</name>
    <name type="synonym">Tobacco hornworm</name>
    <dbReference type="NCBI Taxonomy" id="7130"/>
    <lineage>
        <taxon>Eukaryota</taxon>
        <taxon>Metazoa</taxon>
        <taxon>Ecdysozoa</taxon>
        <taxon>Arthropoda</taxon>
        <taxon>Hexapoda</taxon>
        <taxon>Insecta</taxon>
        <taxon>Pterygota</taxon>
        <taxon>Neoptera</taxon>
        <taxon>Endopterygota</taxon>
        <taxon>Lepidoptera</taxon>
        <taxon>Glossata</taxon>
        <taxon>Ditrysia</taxon>
        <taxon>Bombycoidea</taxon>
        <taxon>Sphingidae</taxon>
        <taxon>Sphinginae</taxon>
        <taxon>Sphingini</taxon>
        <taxon>Manduca</taxon>
    </lineage>
</organism>
<dbReference type="Proteomes" id="UP000791440">
    <property type="component" value="Unassembled WGS sequence"/>
</dbReference>
<feature type="region of interest" description="Disordered" evidence="1">
    <location>
        <begin position="296"/>
        <end position="325"/>
    </location>
</feature>
<evidence type="ECO:0000313" key="4">
    <source>
        <dbReference type="Proteomes" id="UP000791440"/>
    </source>
</evidence>
<comment type="caution">
    <text evidence="3">The sequence shown here is derived from an EMBL/GenBank/DDBJ whole genome shotgun (WGS) entry which is preliminary data.</text>
</comment>
<evidence type="ECO:0000256" key="2">
    <source>
        <dbReference type="SAM" id="Phobius"/>
    </source>
</evidence>
<protein>
    <submittedName>
        <fullName evidence="3">Uncharacterized protein</fullName>
    </submittedName>
</protein>
<feature type="transmembrane region" description="Helical" evidence="2">
    <location>
        <begin position="182"/>
        <end position="207"/>
    </location>
</feature>